<organism evidence="3 4">
    <name type="scientific">Fodinibius salipaludis</name>
    <dbReference type="NCBI Taxonomy" id="2032627"/>
    <lineage>
        <taxon>Bacteria</taxon>
        <taxon>Pseudomonadati</taxon>
        <taxon>Balneolota</taxon>
        <taxon>Balneolia</taxon>
        <taxon>Balneolales</taxon>
        <taxon>Balneolaceae</taxon>
        <taxon>Fodinibius</taxon>
    </lineage>
</organism>
<dbReference type="AlphaFoldDB" id="A0A2A2GCI8"/>
<evidence type="ECO:0000313" key="3">
    <source>
        <dbReference type="EMBL" id="PAU95376.1"/>
    </source>
</evidence>
<dbReference type="OrthoDB" id="9798761at2"/>
<evidence type="ECO:0000259" key="1">
    <source>
        <dbReference type="Pfam" id="PF03235"/>
    </source>
</evidence>
<dbReference type="PANTHER" id="PTHR35149">
    <property type="entry name" value="SLL5132 PROTEIN"/>
    <property type="match status" value="1"/>
</dbReference>
<dbReference type="PANTHER" id="PTHR35149:SF2">
    <property type="entry name" value="DUF262 DOMAIN-CONTAINING PROTEIN"/>
    <property type="match status" value="1"/>
</dbReference>
<comment type="caution">
    <text evidence="3">The sequence shown here is derived from an EMBL/GenBank/DDBJ whole genome shotgun (WGS) entry which is preliminary data.</text>
</comment>
<dbReference type="InterPro" id="IPR004919">
    <property type="entry name" value="GmrSD_N"/>
</dbReference>
<protein>
    <submittedName>
        <fullName evidence="3">Uncharacterized protein</fullName>
    </submittedName>
</protein>
<dbReference type="Pfam" id="PF25202">
    <property type="entry name" value="DUF7834"/>
    <property type="match status" value="1"/>
</dbReference>
<sequence length="516" mass="61124">MGISNKKVSAFTCKTHNLLTGKIHESGKFGYPLRIDRYQRPYVWDQRKIVQLLQDLKSHTKGAYYLGSILLHEHHEKEGLYIIDGQQRLTTLLLLYQILCDSQIDTERMQLSYYHQESYKNIKSAKEHIQDFISNRDGKQGVRSSLNELEITIIETDDIDLAFTFFDSQNSRGVRLRSTDLLKSFHLREINQLDSEDHQDRRYLEENSAKRWEHLQTFKGILSSEHDFAFELFHKLLWRARRWKGEDVEKENRDLVIEEFQDGAVRSQGREIPLYPNRQNMLSEKLVESREGGLQRAGSNIKVSEKSSLLPFTLRQPIHSGLHYFLFAEKYAELLYELFREDTEDQEIKNFRDYFDAIVEENSYYLKELFLVCSVTYYDKYGSDRLFEFAELLGLAHGIKRLEQYYIFRQSALKYIREYNLVDVITHSFRPVEVLESLKQHVLSDREQRLTRHVDLTDEDYDGVLDKSGVNERCFNGFHRYYDIWWDKMTGDDGDDLDLTKFAKKVIKRSKGNANE</sequence>
<proteinExistence type="predicted"/>
<dbReference type="Pfam" id="PF03235">
    <property type="entry name" value="GmrSD_N"/>
    <property type="match status" value="1"/>
</dbReference>
<accession>A0A2A2GCI8</accession>
<dbReference type="InterPro" id="IPR057156">
    <property type="entry name" value="DUF7834"/>
</dbReference>
<evidence type="ECO:0000259" key="2">
    <source>
        <dbReference type="Pfam" id="PF25202"/>
    </source>
</evidence>
<feature type="domain" description="DUF7834" evidence="2">
    <location>
        <begin position="205"/>
        <end position="447"/>
    </location>
</feature>
<feature type="domain" description="GmrSD restriction endonucleases N-terminal" evidence="1">
    <location>
        <begin position="30"/>
        <end position="186"/>
    </location>
</feature>
<dbReference type="Proteomes" id="UP000218831">
    <property type="component" value="Unassembled WGS sequence"/>
</dbReference>
<keyword evidence="4" id="KW-1185">Reference proteome</keyword>
<name>A0A2A2GCI8_9BACT</name>
<gene>
    <name evidence="3" type="ORF">CK503_04055</name>
</gene>
<evidence type="ECO:0000313" key="4">
    <source>
        <dbReference type="Proteomes" id="UP000218831"/>
    </source>
</evidence>
<dbReference type="EMBL" id="NSKE01000002">
    <property type="protein sequence ID" value="PAU95376.1"/>
    <property type="molecule type" value="Genomic_DNA"/>
</dbReference>
<dbReference type="RefSeq" id="WP_095605503.1">
    <property type="nucleotide sequence ID" value="NZ_NSKE01000002.1"/>
</dbReference>
<reference evidence="3 4" key="1">
    <citation type="submission" date="2017-08" db="EMBL/GenBank/DDBJ databases">
        <title>Aliifodinibius alkalisoli sp. nov., isolated from saline alkaline soil.</title>
        <authorList>
            <person name="Liu D."/>
            <person name="Zhang G."/>
        </authorList>
    </citation>
    <scope>NUCLEOTIDE SEQUENCE [LARGE SCALE GENOMIC DNA]</scope>
    <source>
        <strain evidence="3 4">WN023</strain>
    </source>
</reference>